<feature type="domain" description="RNA polymerase sigma factor 70 region 4 type 2" evidence="6">
    <location>
        <begin position="114"/>
        <end position="162"/>
    </location>
</feature>
<reference evidence="7 8" key="1">
    <citation type="submission" date="2021-08" db="EMBL/GenBank/DDBJ databases">
        <authorList>
            <person name="Tuo L."/>
        </authorList>
    </citation>
    <scope>NUCLEOTIDE SEQUENCE [LARGE SCALE GENOMIC DNA]</scope>
    <source>
        <strain evidence="7 8">JCM 31229</strain>
    </source>
</reference>
<sequence length="190" mass="21281">MVERSEVKSWFCREVLPLEHVLTAFLRRNWRTGEDIPDFRQEVYARVFAAGCQELPRNARAFVFTTARNLLINHARRAAIVSFELVADLEEVPAPAEELTPERHAVARDELRHVRAAVARLPARCQEIVMLRKVEGMSHRDIAAHTGLSLKTVEAHLTRGMRGLADMMREGSEPADPGTVHGAGARSRGA</sequence>
<accession>A0ABS7PVG1</accession>
<feature type="region of interest" description="Disordered" evidence="5">
    <location>
        <begin position="168"/>
        <end position="190"/>
    </location>
</feature>
<dbReference type="SUPFAM" id="SSF88659">
    <property type="entry name" value="Sigma3 and sigma4 domains of RNA polymerase sigma factors"/>
    <property type="match status" value="1"/>
</dbReference>
<dbReference type="InterPro" id="IPR014284">
    <property type="entry name" value="RNA_pol_sigma-70_dom"/>
</dbReference>
<evidence type="ECO:0000256" key="5">
    <source>
        <dbReference type="SAM" id="MobiDB-lite"/>
    </source>
</evidence>
<dbReference type="SUPFAM" id="SSF88946">
    <property type="entry name" value="Sigma2 domain of RNA polymerase sigma factors"/>
    <property type="match status" value="1"/>
</dbReference>
<evidence type="ECO:0000313" key="7">
    <source>
        <dbReference type="EMBL" id="MBY8825268.1"/>
    </source>
</evidence>
<proteinExistence type="inferred from homology"/>
<protein>
    <submittedName>
        <fullName evidence="7">RNA polymerase sigma factor</fullName>
    </submittedName>
</protein>
<dbReference type="PANTHER" id="PTHR43133:SF63">
    <property type="entry name" value="RNA POLYMERASE SIGMA FACTOR FECI-RELATED"/>
    <property type="match status" value="1"/>
</dbReference>
<keyword evidence="4" id="KW-0804">Transcription</keyword>
<dbReference type="InterPro" id="IPR039425">
    <property type="entry name" value="RNA_pol_sigma-70-like"/>
</dbReference>
<dbReference type="PANTHER" id="PTHR43133">
    <property type="entry name" value="RNA POLYMERASE ECF-TYPE SIGMA FACTO"/>
    <property type="match status" value="1"/>
</dbReference>
<organism evidence="7 8">
    <name type="scientific">Sphingomonas colocasiae</name>
    <dbReference type="NCBI Taxonomy" id="1848973"/>
    <lineage>
        <taxon>Bacteria</taxon>
        <taxon>Pseudomonadati</taxon>
        <taxon>Pseudomonadota</taxon>
        <taxon>Alphaproteobacteria</taxon>
        <taxon>Sphingomonadales</taxon>
        <taxon>Sphingomonadaceae</taxon>
        <taxon>Sphingomonas</taxon>
    </lineage>
</organism>
<dbReference type="NCBIfam" id="TIGR02937">
    <property type="entry name" value="sigma70-ECF"/>
    <property type="match status" value="1"/>
</dbReference>
<dbReference type="Pfam" id="PF08281">
    <property type="entry name" value="Sigma70_r4_2"/>
    <property type="match status" value="1"/>
</dbReference>
<evidence type="ECO:0000256" key="2">
    <source>
        <dbReference type="ARBA" id="ARBA00023015"/>
    </source>
</evidence>
<dbReference type="Gene3D" id="1.10.1740.10">
    <property type="match status" value="1"/>
</dbReference>
<dbReference type="RefSeq" id="WP_222992364.1">
    <property type="nucleotide sequence ID" value="NZ_JAINVV010000011.1"/>
</dbReference>
<comment type="similarity">
    <text evidence="1">Belongs to the sigma-70 factor family. ECF subfamily.</text>
</comment>
<evidence type="ECO:0000256" key="1">
    <source>
        <dbReference type="ARBA" id="ARBA00010641"/>
    </source>
</evidence>
<gene>
    <name evidence="7" type="ORF">K7G82_23395</name>
</gene>
<dbReference type="InterPro" id="IPR036388">
    <property type="entry name" value="WH-like_DNA-bd_sf"/>
</dbReference>
<dbReference type="Gene3D" id="1.10.10.10">
    <property type="entry name" value="Winged helix-like DNA-binding domain superfamily/Winged helix DNA-binding domain"/>
    <property type="match status" value="1"/>
</dbReference>
<name>A0ABS7PVG1_9SPHN</name>
<keyword evidence="3" id="KW-0731">Sigma factor</keyword>
<evidence type="ECO:0000313" key="8">
    <source>
        <dbReference type="Proteomes" id="UP000706039"/>
    </source>
</evidence>
<evidence type="ECO:0000259" key="6">
    <source>
        <dbReference type="Pfam" id="PF08281"/>
    </source>
</evidence>
<keyword evidence="2" id="KW-0805">Transcription regulation</keyword>
<evidence type="ECO:0000256" key="4">
    <source>
        <dbReference type="ARBA" id="ARBA00023163"/>
    </source>
</evidence>
<evidence type="ECO:0000256" key="3">
    <source>
        <dbReference type="ARBA" id="ARBA00023082"/>
    </source>
</evidence>
<dbReference type="InterPro" id="IPR013324">
    <property type="entry name" value="RNA_pol_sigma_r3/r4-like"/>
</dbReference>
<comment type="caution">
    <text evidence="7">The sequence shown here is derived from an EMBL/GenBank/DDBJ whole genome shotgun (WGS) entry which is preliminary data.</text>
</comment>
<keyword evidence="8" id="KW-1185">Reference proteome</keyword>
<dbReference type="InterPro" id="IPR013249">
    <property type="entry name" value="RNA_pol_sigma70_r4_t2"/>
</dbReference>
<dbReference type="Proteomes" id="UP000706039">
    <property type="component" value="Unassembled WGS sequence"/>
</dbReference>
<dbReference type="InterPro" id="IPR013325">
    <property type="entry name" value="RNA_pol_sigma_r2"/>
</dbReference>
<dbReference type="EMBL" id="JAINVV010000011">
    <property type="protein sequence ID" value="MBY8825268.1"/>
    <property type="molecule type" value="Genomic_DNA"/>
</dbReference>